<evidence type="ECO:0000313" key="2">
    <source>
        <dbReference type="EMBL" id="PNX57580.1"/>
    </source>
</evidence>
<dbReference type="InterPro" id="IPR005174">
    <property type="entry name" value="KIB1-4_b-propeller"/>
</dbReference>
<reference evidence="2 3" key="1">
    <citation type="journal article" date="2014" name="Am. J. Bot.">
        <title>Genome assembly and annotation for red clover (Trifolium pratense; Fabaceae).</title>
        <authorList>
            <person name="Istvanek J."/>
            <person name="Jaros M."/>
            <person name="Krenek A."/>
            <person name="Repkova J."/>
        </authorList>
    </citation>
    <scope>NUCLEOTIDE SEQUENCE [LARGE SCALE GENOMIC DNA]</scope>
    <source>
        <strain evidence="3">cv. Tatra</strain>
        <tissue evidence="2">Young leaves</tissue>
    </source>
</reference>
<proteinExistence type="predicted"/>
<feature type="unsure residue" description="E or Q" evidence="2">
    <location>
        <position position="120"/>
    </location>
</feature>
<organism evidence="2 3">
    <name type="scientific">Trifolium pratense</name>
    <name type="common">Red clover</name>
    <dbReference type="NCBI Taxonomy" id="57577"/>
    <lineage>
        <taxon>Eukaryota</taxon>
        <taxon>Viridiplantae</taxon>
        <taxon>Streptophyta</taxon>
        <taxon>Embryophyta</taxon>
        <taxon>Tracheophyta</taxon>
        <taxon>Spermatophyta</taxon>
        <taxon>Magnoliopsida</taxon>
        <taxon>eudicotyledons</taxon>
        <taxon>Gunneridae</taxon>
        <taxon>Pentapetalae</taxon>
        <taxon>rosids</taxon>
        <taxon>fabids</taxon>
        <taxon>Fabales</taxon>
        <taxon>Fabaceae</taxon>
        <taxon>Papilionoideae</taxon>
        <taxon>50 kb inversion clade</taxon>
        <taxon>NPAAA clade</taxon>
        <taxon>Hologalegina</taxon>
        <taxon>IRL clade</taxon>
        <taxon>Trifolieae</taxon>
        <taxon>Trifolium</taxon>
    </lineage>
</organism>
<comment type="caution">
    <text evidence="2">The sequence shown here is derived from an EMBL/GenBank/DDBJ whole genome shotgun (WGS) entry which is preliminary data.</text>
</comment>
<evidence type="ECO:0000259" key="1">
    <source>
        <dbReference type="Pfam" id="PF03478"/>
    </source>
</evidence>
<name>A0A2K3JU87_TRIPR</name>
<reference evidence="2 3" key="2">
    <citation type="journal article" date="2017" name="Front. Plant Sci.">
        <title>Gene Classification and Mining of Molecular Markers Useful in Red Clover (Trifolium pratense) Breeding.</title>
        <authorList>
            <person name="Istvanek J."/>
            <person name="Dluhosova J."/>
            <person name="Dluhos P."/>
            <person name="Patkova L."/>
            <person name="Nedelnik J."/>
            <person name="Repkova J."/>
        </authorList>
    </citation>
    <scope>NUCLEOTIDE SEQUENCE [LARGE SCALE GENOMIC DNA]</scope>
    <source>
        <strain evidence="3">cv. Tatra</strain>
        <tissue evidence="2">Young leaves</tissue>
    </source>
</reference>
<dbReference type="AlphaFoldDB" id="A0A2K3JU87"/>
<feature type="domain" description="KIB1-4 beta-propeller" evidence="1">
    <location>
        <begin position="12"/>
        <end position="156"/>
    </location>
</feature>
<sequence>MNGPVHVWEKRGCTIIDPKQQFMKFGTAIAYQGKIYALSMQGMIAVIEVIGTDVAITAISKCRAVPSVIARYFRECLIESNGEILLVFLIFQKTMTIVDHVEVFKLQVPKLRWVKMEELEDRALFVEPESCIWVKASQFGCKSNCVSFSTTIDEWWTYDLKSYTISSRWSKNELHEEQVISNNEGAYRNMN</sequence>
<dbReference type="PANTHER" id="PTHR33127">
    <property type="entry name" value="TRANSMEMBRANE PROTEIN"/>
    <property type="match status" value="1"/>
</dbReference>
<dbReference type="Pfam" id="PF03478">
    <property type="entry name" value="Beta-prop_KIB1-4"/>
    <property type="match status" value="1"/>
</dbReference>
<protein>
    <recommendedName>
        <fullName evidence="1">KIB1-4 beta-propeller domain-containing protein</fullName>
    </recommendedName>
</protein>
<dbReference type="Proteomes" id="UP000236291">
    <property type="component" value="Unassembled WGS sequence"/>
</dbReference>
<dbReference type="EMBL" id="ASHM01076756">
    <property type="protein sequence ID" value="PNX57580.1"/>
    <property type="molecule type" value="Genomic_DNA"/>
</dbReference>
<gene>
    <name evidence="2" type="ORF">L195_g050474</name>
</gene>
<accession>A0A2K3JU87</accession>
<dbReference type="PANTHER" id="PTHR33127:SF69">
    <property type="entry name" value="OS09G0340800 PROTEIN"/>
    <property type="match status" value="1"/>
</dbReference>
<evidence type="ECO:0000313" key="3">
    <source>
        <dbReference type="Proteomes" id="UP000236291"/>
    </source>
</evidence>